<reference evidence="2" key="1">
    <citation type="journal article" date="2020" name="Plant J.">
        <title>Transposons played a major role in the diversification between the closely related almond and peach genomes: results from the almond genome sequence.</title>
        <authorList>
            <person name="Alioto T."/>
            <person name="Alexiou K.G."/>
            <person name="Bardil A."/>
            <person name="Barteri F."/>
            <person name="Castanera R."/>
            <person name="Cruz F."/>
            <person name="Dhingra A."/>
            <person name="Duval H."/>
            <person name="Fernandez I Marti A."/>
            <person name="Frias L."/>
            <person name="Galan B."/>
            <person name="Garcia J.L."/>
            <person name="Howad W."/>
            <person name="Gomez-Garrido J."/>
            <person name="Gut M."/>
            <person name="Julca I."/>
            <person name="Morata J."/>
            <person name="Puigdomenech P."/>
            <person name="Ribeca P."/>
            <person name="Rubio Cabetas M.J."/>
            <person name="Vlasova A."/>
            <person name="Wirthensohn M."/>
            <person name="Garcia-Mas J."/>
            <person name="Gabaldon T."/>
            <person name="Casacuberta J.M."/>
            <person name="Arus P."/>
        </authorList>
    </citation>
    <scope>NUCLEOTIDE SEQUENCE [LARGE SCALE GENOMIC DNA]</scope>
    <source>
        <strain evidence="2">cv. Texas</strain>
    </source>
</reference>
<dbReference type="EMBL" id="CABIKO010000065">
    <property type="protein sequence ID" value="VVA22848.1"/>
    <property type="molecule type" value="Genomic_DNA"/>
</dbReference>
<gene>
    <name evidence="1" type="ORF">ALMOND_2B028740</name>
</gene>
<accession>A0A5E4FAT7</accession>
<dbReference type="Gramene" id="VVA22848">
    <property type="protein sequence ID" value="VVA22848"/>
    <property type="gene ID" value="Prudul26B028740"/>
</dbReference>
<name>A0A5E4FAT7_PRUDU</name>
<dbReference type="InParanoid" id="A0A5E4FAT7"/>
<evidence type="ECO:0000313" key="1">
    <source>
        <dbReference type="EMBL" id="VVA22848.1"/>
    </source>
</evidence>
<evidence type="ECO:0000313" key="2">
    <source>
        <dbReference type="Proteomes" id="UP000327085"/>
    </source>
</evidence>
<protein>
    <submittedName>
        <fullName evidence="1">PREDICTED: CICLE_v10006474mg partial</fullName>
    </submittedName>
</protein>
<dbReference type="Proteomes" id="UP000327085">
    <property type="component" value="Chromosome 5"/>
</dbReference>
<organism evidence="1 2">
    <name type="scientific">Prunus dulcis</name>
    <name type="common">Almond</name>
    <name type="synonym">Amygdalus dulcis</name>
    <dbReference type="NCBI Taxonomy" id="3755"/>
    <lineage>
        <taxon>Eukaryota</taxon>
        <taxon>Viridiplantae</taxon>
        <taxon>Streptophyta</taxon>
        <taxon>Embryophyta</taxon>
        <taxon>Tracheophyta</taxon>
        <taxon>Spermatophyta</taxon>
        <taxon>Magnoliopsida</taxon>
        <taxon>eudicotyledons</taxon>
        <taxon>Gunneridae</taxon>
        <taxon>Pentapetalae</taxon>
        <taxon>rosids</taxon>
        <taxon>fabids</taxon>
        <taxon>Rosales</taxon>
        <taxon>Rosaceae</taxon>
        <taxon>Amygdaloideae</taxon>
        <taxon>Amygdaleae</taxon>
        <taxon>Prunus</taxon>
    </lineage>
</organism>
<dbReference type="AlphaFoldDB" id="A0A5E4FAT7"/>
<sequence>MSVRDLFNMYSKDSSRTPTAAPQVKLYASQQLDETIYLQDKDVNWVRQGVEGTVVETDVVENLVEMEESD</sequence>
<proteinExistence type="predicted"/>